<dbReference type="PROSITE" id="PS50977">
    <property type="entry name" value="HTH_TETR_2"/>
    <property type="match status" value="1"/>
</dbReference>
<dbReference type="EMBL" id="QDKQ01000024">
    <property type="protein sequence ID" value="PVM92725.1"/>
    <property type="molecule type" value="Genomic_DNA"/>
</dbReference>
<dbReference type="InterPro" id="IPR001647">
    <property type="entry name" value="HTH_TetR"/>
</dbReference>
<feature type="DNA-binding region" description="H-T-H motif" evidence="2">
    <location>
        <begin position="99"/>
        <end position="118"/>
    </location>
</feature>
<evidence type="ECO:0000313" key="5">
    <source>
        <dbReference type="EMBL" id="PVM92725.1"/>
    </source>
</evidence>
<evidence type="ECO:0000256" key="1">
    <source>
        <dbReference type="ARBA" id="ARBA00023125"/>
    </source>
</evidence>
<feature type="region of interest" description="Disordered" evidence="3">
    <location>
        <begin position="1"/>
        <end position="21"/>
    </location>
</feature>
<accession>A0A2T9K9T3</accession>
<dbReference type="Proteomes" id="UP000245073">
    <property type="component" value="Unassembled WGS sequence"/>
</dbReference>
<dbReference type="SUPFAM" id="SSF46689">
    <property type="entry name" value="Homeodomain-like"/>
    <property type="match status" value="1"/>
</dbReference>
<comment type="caution">
    <text evidence="5">The sequence shown here is derived from an EMBL/GenBank/DDBJ whole genome shotgun (WGS) entry which is preliminary data.</text>
</comment>
<organism evidence="5 6">
    <name type="scientific">Caulobacter endophyticus</name>
    <dbReference type="NCBI Taxonomy" id="2172652"/>
    <lineage>
        <taxon>Bacteria</taxon>
        <taxon>Pseudomonadati</taxon>
        <taxon>Pseudomonadota</taxon>
        <taxon>Alphaproteobacteria</taxon>
        <taxon>Caulobacterales</taxon>
        <taxon>Caulobacteraceae</taxon>
        <taxon>Caulobacter</taxon>
    </lineage>
</organism>
<protein>
    <recommendedName>
        <fullName evidence="4">HTH tetR-type domain-containing protein</fullName>
    </recommendedName>
</protein>
<dbReference type="GO" id="GO:0003677">
    <property type="term" value="F:DNA binding"/>
    <property type="evidence" value="ECO:0007669"/>
    <property type="project" value="UniProtKB-UniRule"/>
</dbReference>
<feature type="domain" description="HTH tetR-type" evidence="4">
    <location>
        <begin position="76"/>
        <end position="136"/>
    </location>
</feature>
<keyword evidence="6" id="KW-1185">Reference proteome</keyword>
<reference evidence="5 6" key="1">
    <citation type="submission" date="2018-04" db="EMBL/GenBank/DDBJ databases">
        <title>The genome sequence of Caulobacter sp. 744.</title>
        <authorList>
            <person name="Gao J."/>
            <person name="Sun J."/>
        </authorList>
    </citation>
    <scope>NUCLEOTIDE SEQUENCE [LARGE SCALE GENOMIC DNA]</scope>
    <source>
        <strain evidence="5 6">774</strain>
    </source>
</reference>
<dbReference type="InterPro" id="IPR009057">
    <property type="entry name" value="Homeodomain-like_sf"/>
</dbReference>
<evidence type="ECO:0000256" key="2">
    <source>
        <dbReference type="PROSITE-ProRule" id="PRU00335"/>
    </source>
</evidence>
<evidence type="ECO:0000313" key="6">
    <source>
        <dbReference type="Proteomes" id="UP000245073"/>
    </source>
</evidence>
<gene>
    <name evidence="5" type="ORF">DDF67_04975</name>
</gene>
<name>A0A2T9K9T3_9CAUL</name>
<evidence type="ECO:0000259" key="4">
    <source>
        <dbReference type="PROSITE" id="PS50977"/>
    </source>
</evidence>
<evidence type="ECO:0000256" key="3">
    <source>
        <dbReference type="SAM" id="MobiDB-lite"/>
    </source>
</evidence>
<sequence>MNRHQADIGQPADDQGHGSGFGGVRHLALQVRLKACRWHGSRGKPAVARRVGRDRDNGAGMSGNRVELKPIDHRAARTRGRLSHALMTLGTVENFDRIRLGDLIRTARIGRSTFYAHFQNKDDLVCRAFSDMISLCERRNREGGRNDCLPVEPLVLHVAGQREFALAIARSKTLAPMLAAGEDRLRIIANTNLTAASPQVRPEVRRQAAAFLAGGLMGQIRVWLDAGLTGSPETLIDTHRTLAAATLSMLGSNR</sequence>
<proteinExistence type="predicted"/>
<keyword evidence="1 2" id="KW-0238">DNA-binding</keyword>
<dbReference type="Gene3D" id="1.10.357.10">
    <property type="entry name" value="Tetracycline Repressor, domain 2"/>
    <property type="match status" value="1"/>
</dbReference>
<dbReference type="AlphaFoldDB" id="A0A2T9K9T3"/>